<dbReference type="AlphaFoldDB" id="A0AAE0L195"/>
<sequence length="221" mass="25000">MRQVTIVIILDFMCPWSYIGLRALHLAKQKFTDQIDFSLEFLPFEFDAPGTYPPNGTDWTAYCESFGAAKAKFLLEEKLPRAFAIGRDLGINFRMERRIVHTENVNNMLLLAQRSGVAEAFALQMMKKHFEELYNPNDEQLLRNSLLSLGVPTADVEASLSESKVSKAERNERVTNQARQRGAPPVPKFSVFCLGHDVCAAINDNGPTNVQYFTQIFESCL</sequence>
<dbReference type="Pfam" id="PF01323">
    <property type="entry name" value="DSBA"/>
    <property type="match status" value="1"/>
</dbReference>
<evidence type="ECO:0000313" key="3">
    <source>
        <dbReference type="EMBL" id="KAK3268040.1"/>
    </source>
</evidence>
<feature type="region of interest" description="Disordered" evidence="1">
    <location>
        <begin position="160"/>
        <end position="182"/>
    </location>
</feature>
<reference evidence="3 4" key="1">
    <citation type="journal article" date="2015" name="Genome Biol. Evol.">
        <title>Comparative Genomics of a Bacterivorous Green Alga Reveals Evolutionary Causalities and Consequences of Phago-Mixotrophic Mode of Nutrition.</title>
        <authorList>
            <person name="Burns J.A."/>
            <person name="Paasch A."/>
            <person name="Narechania A."/>
            <person name="Kim E."/>
        </authorList>
    </citation>
    <scope>NUCLEOTIDE SEQUENCE [LARGE SCALE GENOMIC DNA]</scope>
    <source>
        <strain evidence="3 4">PLY_AMNH</strain>
    </source>
</reference>
<dbReference type="Proteomes" id="UP001190700">
    <property type="component" value="Unassembled WGS sequence"/>
</dbReference>
<dbReference type="InterPro" id="IPR036249">
    <property type="entry name" value="Thioredoxin-like_sf"/>
</dbReference>
<proteinExistence type="predicted"/>
<dbReference type="EMBL" id="LGRX02012049">
    <property type="protein sequence ID" value="KAK3268040.1"/>
    <property type="molecule type" value="Genomic_DNA"/>
</dbReference>
<feature type="domain" description="DSBA-like thioredoxin" evidence="2">
    <location>
        <begin position="5"/>
        <end position="190"/>
    </location>
</feature>
<keyword evidence="4" id="KW-1185">Reference proteome</keyword>
<evidence type="ECO:0000256" key="1">
    <source>
        <dbReference type="SAM" id="MobiDB-lite"/>
    </source>
</evidence>
<protein>
    <recommendedName>
        <fullName evidence="2">DSBA-like thioredoxin domain-containing protein</fullName>
    </recommendedName>
</protein>
<feature type="compositionally biased region" description="Basic and acidic residues" evidence="1">
    <location>
        <begin position="164"/>
        <end position="173"/>
    </location>
</feature>
<dbReference type="Gene3D" id="3.40.30.10">
    <property type="entry name" value="Glutaredoxin"/>
    <property type="match status" value="1"/>
</dbReference>
<evidence type="ECO:0000259" key="2">
    <source>
        <dbReference type="Pfam" id="PF01323"/>
    </source>
</evidence>
<dbReference type="SUPFAM" id="SSF52833">
    <property type="entry name" value="Thioredoxin-like"/>
    <property type="match status" value="1"/>
</dbReference>
<dbReference type="InterPro" id="IPR001853">
    <property type="entry name" value="DSBA-like_thioredoxin_dom"/>
</dbReference>
<gene>
    <name evidence="3" type="ORF">CYMTET_23433</name>
</gene>
<accession>A0AAE0L195</accession>
<evidence type="ECO:0000313" key="4">
    <source>
        <dbReference type="Proteomes" id="UP001190700"/>
    </source>
</evidence>
<comment type="caution">
    <text evidence="3">The sequence shown here is derived from an EMBL/GenBank/DDBJ whole genome shotgun (WGS) entry which is preliminary data.</text>
</comment>
<dbReference type="GO" id="GO:0016491">
    <property type="term" value="F:oxidoreductase activity"/>
    <property type="evidence" value="ECO:0007669"/>
    <property type="project" value="InterPro"/>
</dbReference>
<name>A0AAE0L195_9CHLO</name>
<organism evidence="3 4">
    <name type="scientific">Cymbomonas tetramitiformis</name>
    <dbReference type="NCBI Taxonomy" id="36881"/>
    <lineage>
        <taxon>Eukaryota</taxon>
        <taxon>Viridiplantae</taxon>
        <taxon>Chlorophyta</taxon>
        <taxon>Pyramimonadophyceae</taxon>
        <taxon>Pyramimonadales</taxon>
        <taxon>Pyramimonadaceae</taxon>
        <taxon>Cymbomonas</taxon>
    </lineage>
</organism>